<evidence type="ECO:0000256" key="4">
    <source>
        <dbReference type="ARBA" id="ARBA00023002"/>
    </source>
</evidence>
<dbReference type="InterPro" id="IPR017941">
    <property type="entry name" value="Rieske_2Fe-2S"/>
</dbReference>
<accession>A0A6J7ANK4</accession>
<keyword evidence="3" id="KW-0479">Metal-binding</keyword>
<dbReference type="Pfam" id="PF00848">
    <property type="entry name" value="Ring_hydroxyl_A"/>
    <property type="match status" value="1"/>
</dbReference>
<feature type="domain" description="Rieske" evidence="8">
    <location>
        <begin position="49"/>
        <end position="156"/>
    </location>
</feature>
<dbReference type="InterPro" id="IPR015881">
    <property type="entry name" value="ARHD_Rieske_2Fe_2S"/>
</dbReference>
<keyword evidence="7" id="KW-0520">NAD</keyword>
<keyword evidence="4" id="KW-0560">Oxidoreductase</keyword>
<dbReference type="InterPro" id="IPR036922">
    <property type="entry name" value="Rieske_2Fe-2S_sf"/>
</dbReference>
<evidence type="ECO:0000256" key="6">
    <source>
        <dbReference type="ARBA" id="ARBA00023014"/>
    </source>
</evidence>
<dbReference type="CDD" id="cd03469">
    <property type="entry name" value="Rieske_RO_Alpha_N"/>
    <property type="match status" value="1"/>
</dbReference>
<dbReference type="GO" id="GO:0051537">
    <property type="term" value="F:2 iron, 2 sulfur cluster binding"/>
    <property type="evidence" value="ECO:0007669"/>
    <property type="project" value="UniProtKB-KW"/>
</dbReference>
<reference evidence="9" key="1">
    <citation type="submission" date="2020-05" db="EMBL/GenBank/DDBJ databases">
        <authorList>
            <person name="Chiriac C."/>
            <person name="Salcher M."/>
            <person name="Ghai R."/>
            <person name="Kavagutti S V."/>
        </authorList>
    </citation>
    <scope>NUCLEOTIDE SEQUENCE</scope>
</reference>
<gene>
    <name evidence="9" type="ORF">UFOPK3204_01499</name>
</gene>
<dbReference type="Pfam" id="PF00355">
    <property type="entry name" value="Rieske"/>
    <property type="match status" value="1"/>
</dbReference>
<dbReference type="PROSITE" id="PS00570">
    <property type="entry name" value="RING_HYDROXYL_ALPHA"/>
    <property type="match status" value="1"/>
</dbReference>
<dbReference type="GO" id="GO:0016491">
    <property type="term" value="F:oxidoreductase activity"/>
    <property type="evidence" value="ECO:0007669"/>
    <property type="project" value="UniProtKB-KW"/>
</dbReference>
<dbReference type="PROSITE" id="PS51296">
    <property type="entry name" value="RIESKE"/>
    <property type="match status" value="1"/>
</dbReference>
<evidence type="ECO:0000256" key="7">
    <source>
        <dbReference type="ARBA" id="ARBA00023027"/>
    </source>
</evidence>
<dbReference type="SUPFAM" id="SSF50022">
    <property type="entry name" value="ISP domain"/>
    <property type="match status" value="1"/>
</dbReference>
<dbReference type="EMBL" id="CAFABK010000091">
    <property type="protein sequence ID" value="CAB4834417.1"/>
    <property type="molecule type" value="Genomic_DNA"/>
</dbReference>
<sequence length="376" mass="42527">MSTSLSAIRNALSAARSQTYTSARSMPRDFYTSNEFLDLEKSSLFAMEWNCIGRVEEIPNPGDYMAFQLCDEPLLATRGNDAQIRVMSNVCRHRGTLLASGSGNSQHIVCPYHHWSYELDGKLARAPRMEEHTDFDMSSCRLPEFKSEIWLGFIFVSLNPHAKPLTPQLQQLEGLIGNYHMEEMQARFVGDEVWTTNWKCFVENFMEGYHLSPLHKATLHAVNPTRLCTHYPPSDVHFGYHAGFSPDLPRSTKGHPDLQDHEVDNCVMFSIPPGLVSGCAGDYSSFICVQPESVDRVRLKMGLLFYGDHWTQETIDHAVELFHRTNAEDRDVLVKMSKGLKSQSHQVGALSSSNFEGPLLDFYKYLDRKLSPVLGA</sequence>
<name>A0A6J7ANK4_9ZZZZ</name>
<dbReference type="AlphaFoldDB" id="A0A6J7ANK4"/>
<dbReference type="InterPro" id="IPR001663">
    <property type="entry name" value="Rng_hydr_dOase-A"/>
</dbReference>
<evidence type="ECO:0000256" key="5">
    <source>
        <dbReference type="ARBA" id="ARBA00023004"/>
    </source>
</evidence>
<dbReference type="Gene3D" id="2.102.10.10">
    <property type="entry name" value="Rieske [2Fe-2S] iron-sulphur domain"/>
    <property type="match status" value="1"/>
</dbReference>
<dbReference type="GO" id="GO:0005506">
    <property type="term" value="F:iron ion binding"/>
    <property type="evidence" value="ECO:0007669"/>
    <property type="project" value="InterPro"/>
</dbReference>
<protein>
    <submittedName>
        <fullName evidence="9">Unannotated protein</fullName>
    </submittedName>
</protein>
<keyword evidence="2" id="KW-0001">2Fe-2S</keyword>
<evidence type="ECO:0000259" key="8">
    <source>
        <dbReference type="PROSITE" id="PS51296"/>
    </source>
</evidence>
<keyword evidence="6" id="KW-0411">Iron-sulfur</keyword>
<evidence type="ECO:0000256" key="3">
    <source>
        <dbReference type="ARBA" id="ARBA00022723"/>
    </source>
</evidence>
<dbReference type="InterPro" id="IPR015879">
    <property type="entry name" value="Ring_hydroxy_dOase_asu_C_dom"/>
</dbReference>
<comment type="cofactor">
    <cofactor evidence="1">
        <name>Fe cation</name>
        <dbReference type="ChEBI" id="CHEBI:24875"/>
    </cofactor>
</comment>
<keyword evidence="5" id="KW-0408">Iron</keyword>
<dbReference type="SUPFAM" id="SSF55961">
    <property type="entry name" value="Bet v1-like"/>
    <property type="match status" value="1"/>
</dbReference>
<evidence type="ECO:0000256" key="2">
    <source>
        <dbReference type="ARBA" id="ARBA00022714"/>
    </source>
</evidence>
<dbReference type="PRINTS" id="PR00090">
    <property type="entry name" value="RNGDIOXGNASE"/>
</dbReference>
<evidence type="ECO:0000313" key="9">
    <source>
        <dbReference type="EMBL" id="CAB4834417.1"/>
    </source>
</evidence>
<dbReference type="Gene3D" id="3.90.380.10">
    <property type="entry name" value="Naphthalene 1,2-dioxygenase Alpha Subunit, Chain A, domain 1"/>
    <property type="match status" value="1"/>
</dbReference>
<organism evidence="9">
    <name type="scientific">freshwater metagenome</name>
    <dbReference type="NCBI Taxonomy" id="449393"/>
    <lineage>
        <taxon>unclassified sequences</taxon>
        <taxon>metagenomes</taxon>
        <taxon>ecological metagenomes</taxon>
    </lineage>
</organism>
<evidence type="ECO:0000256" key="1">
    <source>
        <dbReference type="ARBA" id="ARBA00001962"/>
    </source>
</evidence>
<dbReference type="PANTHER" id="PTHR43756">
    <property type="entry name" value="CHOLINE MONOOXYGENASE, CHLOROPLASTIC"/>
    <property type="match status" value="1"/>
</dbReference>
<dbReference type="PANTHER" id="PTHR43756:SF5">
    <property type="entry name" value="CHOLINE MONOOXYGENASE, CHLOROPLASTIC"/>
    <property type="match status" value="1"/>
</dbReference>
<proteinExistence type="predicted"/>